<evidence type="ECO:0000256" key="1">
    <source>
        <dbReference type="SAM" id="MobiDB-lite"/>
    </source>
</evidence>
<organism evidence="2 3">
    <name type="scientific">Adiantum capillus-veneris</name>
    <name type="common">Maidenhair fern</name>
    <dbReference type="NCBI Taxonomy" id="13818"/>
    <lineage>
        <taxon>Eukaryota</taxon>
        <taxon>Viridiplantae</taxon>
        <taxon>Streptophyta</taxon>
        <taxon>Embryophyta</taxon>
        <taxon>Tracheophyta</taxon>
        <taxon>Polypodiopsida</taxon>
        <taxon>Polypodiidae</taxon>
        <taxon>Polypodiales</taxon>
        <taxon>Pteridineae</taxon>
        <taxon>Pteridaceae</taxon>
        <taxon>Vittarioideae</taxon>
        <taxon>Adiantum</taxon>
    </lineage>
</organism>
<keyword evidence="3" id="KW-1185">Reference proteome</keyword>
<name>A0A9D4Z447_ADICA</name>
<evidence type="ECO:0000313" key="3">
    <source>
        <dbReference type="Proteomes" id="UP000886520"/>
    </source>
</evidence>
<accession>A0A9D4Z447</accession>
<comment type="caution">
    <text evidence="2">The sequence shown here is derived from an EMBL/GenBank/DDBJ whole genome shotgun (WGS) entry which is preliminary data.</text>
</comment>
<gene>
    <name evidence="2" type="ORF">GOP47_0024970</name>
</gene>
<dbReference type="EMBL" id="JABFUD020000024">
    <property type="protein sequence ID" value="KAI5060550.1"/>
    <property type="molecule type" value="Genomic_DNA"/>
</dbReference>
<proteinExistence type="predicted"/>
<feature type="region of interest" description="Disordered" evidence="1">
    <location>
        <begin position="36"/>
        <end position="59"/>
    </location>
</feature>
<reference evidence="2" key="1">
    <citation type="submission" date="2021-01" db="EMBL/GenBank/DDBJ databases">
        <title>Adiantum capillus-veneris genome.</title>
        <authorList>
            <person name="Fang Y."/>
            <person name="Liao Q."/>
        </authorList>
    </citation>
    <scope>NUCLEOTIDE SEQUENCE</scope>
    <source>
        <strain evidence="2">H3</strain>
        <tissue evidence="2">Leaf</tissue>
    </source>
</reference>
<sequence>MMLCAGFNLVIVKHPSYCGSNVLRAGKTTALLQRVEEEASAGRKGDDQPPTDYHNRYDGSSTDILFKRYVSLELHEGD</sequence>
<feature type="compositionally biased region" description="Basic and acidic residues" evidence="1">
    <location>
        <begin position="36"/>
        <end position="57"/>
    </location>
</feature>
<dbReference type="AlphaFoldDB" id="A0A9D4Z447"/>
<evidence type="ECO:0000313" key="2">
    <source>
        <dbReference type="EMBL" id="KAI5060550.1"/>
    </source>
</evidence>
<protein>
    <submittedName>
        <fullName evidence="2">Uncharacterized protein</fullName>
    </submittedName>
</protein>
<dbReference type="Proteomes" id="UP000886520">
    <property type="component" value="Chromosome 24"/>
</dbReference>